<dbReference type="InterPro" id="IPR050273">
    <property type="entry name" value="GppA/Ppx_hydrolase"/>
</dbReference>
<evidence type="ECO:0000256" key="1">
    <source>
        <dbReference type="ARBA" id="ARBA00007125"/>
    </source>
</evidence>
<dbReference type="Gene3D" id="3.30.420.150">
    <property type="entry name" value="Exopolyphosphatase. Domain 2"/>
    <property type="match status" value="1"/>
</dbReference>
<name>A0A6N9H7I0_9MICO</name>
<evidence type="ECO:0000256" key="2">
    <source>
        <dbReference type="ARBA" id="ARBA00022801"/>
    </source>
</evidence>
<dbReference type="CDD" id="cd24056">
    <property type="entry name" value="ASKHA_NBD_MtPPX1-like"/>
    <property type="match status" value="1"/>
</dbReference>
<feature type="domain" description="Ppx/GppA phosphatase N-terminal" evidence="3">
    <location>
        <begin position="28"/>
        <end position="305"/>
    </location>
</feature>
<gene>
    <name evidence="4" type="ORF">GSY69_08070</name>
</gene>
<comment type="similarity">
    <text evidence="1">Belongs to the GppA/Ppx family.</text>
</comment>
<dbReference type="FunFam" id="3.30.420.150:FF:000006">
    <property type="entry name" value="Ppx/GppA family phosphatase"/>
    <property type="match status" value="1"/>
</dbReference>
<dbReference type="EMBL" id="WWEQ01000029">
    <property type="protein sequence ID" value="MYM19923.1"/>
    <property type="molecule type" value="Genomic_DNA"/>
</dbReference>
<accession>A0A6N9H7I0</accession>
<dbReference type="GO" id="GO:0016462">
    <property type="term" value="F:pyrophosphatase activity"/>
    <property type="evidence" value="ECO:0007669"/>
    <property type="project" value="TreeGrafter"/>
</dbReference>
<dbReference type="InterPro" id="IPR003695">
    <property type="entry name" value="Ppx_GppA_N"/>
</dbReference>
<evidence type="ECO:0000313" key="5">
    <source>
        <dbReference type="Proteomes" id="UP000469215"/>
    </source>
</evidence>
<dbReference type="PANTHER" id="PTHR30005:SF0">
    <property type="entry name" value="RETROGRADE REGULATION PROTEIN 2"/>
    <property type="match status" value="1"/>
</dbReference>
<dbReference type="PANTHER" id="PTHR30005">
    <property type="entry name" value="EXOPOLYPHOSPHATASE"/>
    <property type="match status" value="1"/>
</dbReference>
<dbReference type="Pfam" id="PF02541">
    <property type="entry name" value="Ppx-GppA"/>
    <property type="match status" value="1"/>
</dbReference>
<keyword evidence="2" id="KW-0378">Hydrolase</keyword>
<dbReference type="AlphaFoldDB" id="A0A6N9H7I0"/>
<comment type="caution">
    <text evidence="4">The sequence shown here is derived from an EMBL/GenBank/DDBJ whole genome shotgun (WGS) entry which is preliminary data.</text>
</comment>
<sequence length="329" mass="34876">MRLAVLDIGSNSIHLLVVDAHVGAPPLPATSHKEVVRLAEYLKPDGSISGYGRDRLIAFCREAIDIAEDQGAEQILAFATSAIREAPNGEEVIEAIRTASGLDLTVMTGDDEARITFLAARRWFGWSAGNILLLDIGGGSLEIAAGHDEYPEASLSVPLGAGRMHADFLPDEAPSEEQLARLRHHARRTIGRIAGDINRVGAPENVVGSSKTFRSLARIAGAAPSADGIFVPRTLSRRDLPGIVDALASRTNAERAQLPGVSEARAGQVLAGAIVAEAAFAIFGIERMRISPWALREGIILRRLDLLDSAEALSPSDAAHRTLAAAGRS</sequence>
<evidence type="ECO:0000313" key="4">
    <source>
        <dbReference type="EMBL" id="MYM19923.1"/>
    </source>
</evidence>
<dbReference type="Gene3D" id="3.30.420.40">
    <property type="match status" value="1"/>
</dbReference>
<dbReference type="InterPro" id="IPR043129">
    <property type="entry name" value="ATPase_NBD"/>
</dbReference>
<dbReference type="SUPFAM" id="SSF53067">
    <property type="entry name" value="Actin-like ATPase domain"/>
    <property type="match status" value="2"/>
</dbReference>
<organism evidence="4 5">
    <name type="scientific">Brevibacterium rongguiense</name>
    <dbReference type="NCBI Taxonomy" id="2695267"/>
    <lineage>
        <taxon>Bacteria</taxon>
        <taxon>Bacillati</taxon>
        <taxon>Actinomycetota</taxon>
        <taxon>Actinomycetes</taxon>
        <taxon>Micrococcales</taxon>
        <taxon>Brevibacteriaceae</taxon>
        <taxon>Brevibacterium</taxon>
    </lineage>
</organism>
<dbReference type="Proteomes" id="UP000469215">
    <property type="component" value="Unassembled WGS sequence"/>
</dbReference>
<evidence type="ECO:0000259" key="3">
    <source>
        <dbReference type="Pfam" id="PF02541"/>
    </source>
</evidence>
<reference evidence="4 5" key="1">
    <citation type="submission" date="2020-01" db="EMBL/GenBank/DDBJ databases">
        <authorList>
            <person name="Deng T."/>
        </authorList>
    </citation>
    <scope>NUCLEOTIDE SEQUENCE [LARGE SCALE GENOMIC DNA]</scope>
    <source>
        <strain evidence="4 5">5221</strain>
    </source>
</reference>
<dbReference type="RefSeq" id="WP_160953348.1">
    <property type="nucleotide sequence ID" value="NZ_WWEQ01000029.1"/>
</dbReference>
<proteinExistence type="inferred from homology"/>
<protein>
    <submittedName>
        <fullName evidence="4">Ppx/GppA family phosphatase</fullName>
    </submittedName>
</protein>
<keyword evidence="5" id="KW-1185">Reference proteome</keyword>